<feature type="non-terminal residue" evidence="1">
    <location>
        <position position="49"/>
    </location>
</feature>
<name>A0A382UC62_9ZZZZ</name>
<dbReference type="EMBL" id="UINC01142996">
    <property type="protein sequence ID" value="SVD31672.1"/>
    <property type="molecule type" value="Genomic_DNA"/>
</dbReference>
<gene>
    <name evidence="1" type="ORF">METZ01_LOCUS384526</name>
</gene>
<proteinExistence type="predicted"/>
<reference evidence="1" key="1">
    <citation type="submission" date="2018-05" db="EMBL/GenBank/DDBJ databases">
        <authorList>
            <person name="Lanie J.A."/>
            <person name="Ng W.-L."/>
            <person name="Kazmierczak K.M."/>
            <person name="Andrzejewski T.M."/>
            <person name="Davidsen T.M."/>
            <person name="Wayne K.J."/>
            <person name="Tettelin H."/>
            <person name="Glass J.I."/>
            <person name="Rusch D."/>
            <person name="Podicherti R."/>
            <person name="Tsui H.-C.T."/>
            <person name="Winkler M.E."/>
        </authorList>
    </citation>
    <scope>NUCLEOTIDE SEQUENCE</scope>
</reference>
<protein>
    <submittedName>
        <fullName evidence="1">Uncharacterized protein</fullName>
    </submittedName>
</protein>
<evidence type="ECO:0000313" key="1">
    <source>
        <dbReference type="EMBL" id="SVD31672.1"/>
    </source>
</evidence>
<accession>A0A382UC62</accession>
<dbReference type="AlphaFoldDB" id="A0A382UC62"/>
<sequence length="49" mass="5865">MKQNSHRLLWVDTDQRHIISTKSQGFYKTPQEVMEEYSGCSVPQYTRYP</sequence>
<organism evidence="1">
    <name type="scientific">marine metagenome</name>
    <dbReference type="NCBI Taxonomy" id="408172"/>
    <lineage>
        <taxon>unclassified sequences</taxon>
        <taxon>metagenomes</taxon>
        <taxon>ecological metagenomes</taxon>
    </lineage>
</organism>